<dbReference type="EMBL" id="MFZO01000044">
    <property type="protein sequence ID" value="OGK23644.1"/>
    <property type="molecule type" value="Genomic_DNA"/>
</dbReference>
<comment type="caution">
    <text evidence="2">The sequence shown here is derived from an EMBL/GenBank/DDBJ whole genome shotgun (WGS) entry which is preliminary data.</text>
</comment>
<name>A0A1F7GXZ9_9BACT</name>
<proteinExistence type="predicted"/>
<dbReference type="InterPro" id="IPR039018">
    <property type="entry name" value="VapC20-like"/>
</dbReference>
<dbReference type="Gene3D" id="3.40.50.1010">
    <property type="entry name" value="5'-nuclease"/>
    <property type="match status" value="1"/>
</dbReference>
<dbReference type="Pfam" id="PF01850">
    <property type="entry name" value="PIN"/>
    <property type="match status" value="1"/>
</dbReference>
<gene>
    <name evidence="2" type="ORF">A3C25_00825</name>
</gene>
<accession>A0A1F7GXZ9</accession>
<evidence type="ECO:0000313" key="3">
    <source>
        <dbReference type="Proteomes" id="UP000177913"/>
    </source>
</evidence>
<dbReference type="GO" id="GO:0004521">
    <property type="term" value="F:RNA endonuclease activity"/>
    <property type="evidence" value="ECO:0007669"/>
    <property type="project" value="InterPro"/>
</dbReference>
<reference evidence="2 3" key="1">
    <citation type="journal article" date="2016" name="Nat. Commun.">
        <title>Thousands of microbial genomes shed light on interconnected biogeochemical processes in an aquifer system.</title>
        <authorList>
            <person name="Anantharaman K."/>
            <person name="Brown C.T."/>
            <person name="Hug L.A."/>
            <person name="Sharon I."/>
            <person name="Castelle C.J."/>
            <person name="Probst A.J."/>
            <person name="Thomas B.C."/>
            <person name="Singh A."/>
            <person name="Wilkins M.J."/>
            <person name="Karaoz U."/>
            <person name="Brodie E.L."/>
            <person name="Williams K.H."/>
            <person name="Hubbard S.S."/>
            <person name="Banfield J.F."/>
        </authorList>
    </citation>
    <scope>NUCLEOTIDE SEQUENCE [LARGE SCALE GENOMIC DNA]</scope>
</reference>
<dbReference type="GO" id="GO:0016075">
    <property type="term" value="P:rRNA catabolic process"/>
    <property type="evidence" value="ECO:0007669"/>
    <property type="project" value="TreeGrafter"/>
</dbReference>
<evidence type="ECO:0000259" key="1">
    <source>
        <dbReference type="Pfam" id="PF01850"/>
    </source>
</evidence>
<dbReference type="AlphaFoldDB" id="A0A1F7GXZ9"/>
<sequence length="144" mass="16727">MEENNKLFIDSNFFIALHNPLDALYIRAKQIANKIERSKLKIYSSNFIYLETVTVLSQRSGKEVAITAGKKLLLGDYYTVVNINEDLQFKSWLIFQEIKRKNMSFVDCSILAVMRNMGIKKLLTFDTADFAGLRRKYSFSFFKA</sequence>
<dbReference type="PANTHER" id="PTHR42188">
    <property type="entry name" value="23S RRNA-SPECIFIC ENDONUCLEASE VAPC20"/>
    <property type="match status" value="1"/>
</dbReference>
<protein>
    <recommendedName>
        <fullName evidence="1">PIN domain-containing protein</fullName>
    </recommendedName>
</protein>
<dbReference type="Proteomes" id="UP000177913">
    <property type="component" value="Unassembled WGS sequence"/>
</dbReference>
<dbReference type="PANTHER" id="PTHR42188:SF1">
    <property type="entry name" value="23S RRNA-SPECIFIC ENDONUCLEASE VAPC20"/>
    <property type="match status" value="1"/>
</dbReference>
<organism evidence="2 3">
    <name type="scientific">Candidatus Roizmanbacteria bacterium RIFCSPHIGHO2_02_FULL_38_11</name>
    <dbReference type="NCBI Taxonomy" id="1802039"/>
    <lineage>
        <taxon>Bacteria</taxon>
        <taxon>Candidatus Roizmaniibacteriota</taxon>
    </lineage>
</organism>
<feature type="domain" description="PIN" evidence="1">
    <location>
        <begin position="8"/>
        <end position="130"/>
    </location>
</feature>
<dbReference type="InterPro" id="IPR029060">
    <property type="entry name" value="PIN-like_dom_sf"/>
</dbReference>
<evidence type="ECO:0000313" key="2">
    <source>
        <dbReference type="EMBL" id="OGK23644.1"/>
    </source>
</evidence>
<dbReference type="SUPFAM" id="SSF88723">
    <property type="entry name" value="PIN domain-like"/>
    <property type="match status" value="1"/>
</dbReference>
<dbReference type="InterPro" id="IPR002716">
    <property type="entry name" value="PIN_dom"/>
</dbReference>